<evidence type="ECO:0000256" key="1">
    <source>
        <dbReference type="PROSITE-ProRule" id="PRU00285"/>
    </source>
</evidence>
<dbReference type="AlphaFoldDB" id="A0A804KNH3"/>
<name>A0A804KNH3_MUSAM</name>
<gene>
    <name evidence="3" type="ORF">GSMUA_243840.1</name>
</gene>
<dbReference type="OrthoDB" id="1431247at2759"/>
<sequence length="190" mass="21683">MPARRVIEIGPADQNSHKWRVPFTEDAFHSFIVHGGVAVRNVFGEGSLFSPLLFGKFFDPADAFPLWEFESDALLSGLRNASKSTVDWSATNADYLLKAELPVGARKCDVDVCNLKEMVVEISGRWRGRETDPKDWKNGPWWEYGFARRLELPEDANWTKMEAYITDDIFIEIRIPKNSSDIDLQQMQAV</sequence>
<reference evidence="4" key="2">
    <citation type="submission" date="2021-05" db="UniProtKB">
        <authorList>
            <consortium name="EnsemblPlants"/>
        </authorList>
    </citation>
    <scope>IDENTIFICATION</scope>
    <source>
        <strain evidence="4">subsp. malaccensis</strain>
    </source>
</reference>
<dbReference type="FunCoup" id="A0A804KNH3">
    <property type="interactions" value="1891"/>
</dbReference>
<accession>A0A804KNH3</accession>
<dbReference type="InterPro" id="IPR008978">
    <property type="entry name" value="HSP20-like_chaperone"/>
</dbReference>
<evidence type="ECO:0000313" key="4">
    <source>
        <dbReference type="EnsemblPlants" id="Ma09_p25180.1"/>
    </source>
</evidence>
<dbReference type="InterPro" id="IPR002068">
    <property type="entry name" value="A-crystallin/Hsp20_dom"/>
</dbReference>
<dbReference type="EMBL" id="HG996474">
    <property type="protein sequence ID" value="CAG1836415.1"/>
    <property type="molecule type" value="Genomic_DNA"/>
</dbReference>
<dbReference type="PROSITE" id="PS01031">
    <property type="entry name" value="SHSP"/>
    <property type="match status" value="1"/>
</dbReference>
<dbReference type="Proteomes" id="UP000012960">
    <property type="component" value="Unplaced"/>
</dbReference>
<proteinExistence type="inferred from homology"/>
<keyword evidence="5" id="KW-1185">Reference proteome</keyword>
<dbReference type="EnsemblPlants" id="Ma09_t25180.1">
    <property type="protein sequence ID" value="Ma09_p25180.1"/>
    <property type="gene ID" value="Ma09_g25180"/>
</dbReference>
<comment type="similarity">
    <text evidence="1">Belongs to the small heat shock protein (HSP20) family.</text>
</comment>
<feature type="domain" description="SHSP" evidence="2">
    <location>
        <begin position="77"/>
        <end position="190"/>
    </location>
</feature>
<dbReference type="Gramene" id="Ma09_t25180.1">
    <property type="protein sequence ID" value="Ma09_p25180.1"/>
    <property type="gene ID" value="Ma09_g25180"/>
</dbReference>
<dbReference type="PANTHER" id="PTHR47838">
    <property type="entry name" value="21.7 KDA CLASS VI HEAT SHOCK PROTEIN"/>
    <property type="match status" value="1"/>
</dbReference>
<evidence type="ECO:0000313" key="3">
    <source>
        <dbReference type="EMBL" id="CAG1836415.1"/>
    </source>
</evidence>
<dbReference type="PANTHER" id="PTHR47838:SF1">
    <property type="entry name" value="21.7 KDA CLASS VI HEAT SHOCK PROTEIN"/>
    <property type="match status" value="1"/>
</dbReference>
<protein>
    <submittedName>
        <fullName evidence="3">(wild Malaysian banana) hypothetical protein</fullName>
    </submittedName>
</protein>
<organism evidence="4 5">
    <name type="scientific">Musa acuminata subsp. malaccensis</name>
    <name type="common">Wild banana</name>
    <name type="synonym">Musa malaccensis</name>
    <dbReference type="NCBI Taxonomy" id="214687"/>
    <lineage>
        <taxon>Eukaryota</taxon>
        <taxon>Viridiplantae</taxon>
        <taxon>Streptophyta</taxon>
        <taxon>Embryophyta</taxon>
        <taxon>Tracheophyta</taxon>
        <taxon>Spermatophyta</taxon>
        <taxon>Magnoliopsida</taxon>
        <taxon>Liliopsida</taxon>
        <taxon>Zingiberales</taxon>
        <taxon>Musaceae</taxon>
        <taxon>Musa</taxon>
    </lineage>
</organism>
<reference evidence="3" key="1">
    <citation type="submission" date="2021-03" db="EMBL/GenBank/DDBJ databases">
        <authorList>
            <consortium name="Genoscope - CEA"/>
            <person name="William W."/>
        </authorList>
    </citation>
    <scope>NUCLEOTIDE SEQUENCE</scope>
    <source>
        <strain evidence="3">Doubled-haploid Pahang</strain>
    </source>
</reference>
<evidence type="ECO:0000259" key="2">
    <source>
        <dbReference type="PROSITE" id="PS01031"/>
    </source>
</evidence>
<dbReference type="OMA" id="WSQTDQT"/>
<dbReference type="SUPFAM" id="SSF49764">
    <property type="entry name" value="HSP20-like chaperones"/>
    <property type="match status" value="1"/>
</dbReference>
<dbReference type="Gene3D" id="2.60.40.790">
    <property type="match status" value="1"/>
</dbReference>
<evidence type="ECO:0000313" key="5">
    <source>
        <dbReference type="Proteomes" id="UP000012960"/>
    </source>
</evidence>